<dbReference type="PROSITE" id="PS00725">
    <property type="entry name" value="GERMIN"/>
    <property type="match status" value="1"/>
</dbReference>
<reference evidence="2 3" key="1">
    <citation type="journal article" date="2011" name="Front. Microbiol.">
        <title>Genomic signatures of strain selection and enhancement in Bacillus atrophaeus var. globigii, a historical biowarfare simulant.</title>
        <authorList>
            <person name="Gibbons H.S."/>
            <person name="Broomall S.M."/>
            <person name="McNew L.A."/>
            <person name="Daligault H."/>
            <person name="Chapman C."/>
            <person name="Bruce D."/>
            <person name="Karavis M."/>
            <person name="Krepps M."/>
            <person name="McGregor P.A."/>
            <person name="Hong C."/>
            <person name="Park K.H."/>
            <person name="Akmal A."/>
            <person name="Feldman A."/>
            <person name="Lin J.S."/>
            <person name="Chang W.E."/>
            <person name="Higgs B.W."/>
            <person name="Demirev P."/>
            <person name="Lindquist J."/>
            <person name="Liem A."/>
            <person name="Fochler E."/>
            <person name="Read T.D."/>
            <person name="Tapia R."/>
            <person name="Johnson S."/>
            <person name="Bishop-Lilly K.A."/>
            <person name="Detter C."/>
            <person name="Han C."/>
            <person name="Sozhamannan S."/>
            <person name="Rosenzweig C.N."/>
            <person name="Skowronski E.W."/>
        </authorList>
    </citation>
    <scope>NUCLEOTIDE SEQUENCE [LARGE SCALE GENOMIC DNA]</scope>
    <source>
        <strain evidence="2 3">1942</strain>
    </source>
</reference>
<evidence type="ECO:0000313" key="3">
    <source>
        <dbReference type="Proteomes" id="UP000006867"/>
    </source>
</evidence>
<feature type="domain" description="Cupin type-2" evidence="1">
    <location>
        <begin position="16"/>
        <end position="63"/>
    </location>
</feature>
<protein>
    <submittedName>
        <fullName evidence="2">YdbB</fullName>
    </submittedName>
</protein>
<dbReference type="EMBL" id="CP002207">
    <property type="protein sequence ID" value="ADP35102.1"/>
    <property type="molecule type" value="Genomic_DNA"/>
</dbReference>
<dbReference type="InterPro" id="IPR011051">
    <property type="entry name" value="RmlC_Cupin_sf"/>
</dbReference>
<dbReference type="InterPro" id="IPR052044">
    <property type="entry name" value="PKS_Associated_Protein"/>
</dbReference>
<dbReference type="CDD" id="cd02226">
    <property type="entry name" value="cupin_YdbB-like"/>
    <property type="match status" value="1"/>
</dbReference>
<dbReference type="Gene3D" id="2.60.120.10">
    <property type="entry name" value="Jelly Rolls"/>
    <property type="match status" value="1"/>
</dbReference>
<organism evidence="2 3">
    <name type="scientific">Bacillus atrophaeus (strain 1942)</name>
    <dbReference type="NCBI Taxonomy" id="720555"/>
    <lineage>
        <taxon>Bacteria</taxon>
        <taxon>Bacillati</taxon>
        <taxon>Bacillota</taxon>
        <taxon>Bacilli</taxon>
        <taxon>Bacillales</taxon>
        <taxon>Bacillaceae</taxon>
        <taxon>Bacillus</taxon>
    </lineage>
</organism>
<accession>A0ABM5M4M4</accession>
<dbReference type="PANTHER" id="PTHR36114:SF1">
    <property type="entry name" value="16.7 KDA PROTEIN IN WHIE LOCUS"/>
    <property type="match status" value="1"/>
</dbReference>
<name>A0ABM5M4M4_BACA1</name>
<dbReference type="Proteomes" id="UP000006867">
    <property type="component" value="Chromosome"/>
</dbReference>
<dbReference type="PANTHER" id="PTHR36114">
    <property type="entry name" value="16.7 KDA PROTEIN IN WHIE LOCUS"/>
    <property type="match status" value="1"/>
</dbReference>
<evidence type="ECO:0000259" key="1">
    <source>
        <dbReference type="Pfam" id="PF07883"/>
    </source>
</evidence>
<evidence type="ECO:0000313" key="2">
    <source>
        <dbReference type="EMBL" id="ADP35102.1"/>
    </source>
</evidence>
<dbReference type="InterPro" id="IPR013096">
    <property type="entry name" value="Cupin_2"/>
</dbReference>
<keyword evidence="3" id="KW-1185">Reference proteome</keyword>
<dbReference type="InterPro" id="IPR014710">
    <property type="entry name" value="RmlC-like_jellyroll"/>
</dbReference>
<dbReference type="SUPFAM" id="SSF51182">
    <property type="entry name" value="RmlC-like cupins"/>
    <property type="match status" value="1"/>
</dbReference>
<proteinExistence type="predicted"/>
<dbReference type="InterPro" id="IPR019780">
    <property type="entry name" value="Germin_Mn-BS"/>
</dbReference>
<sequence>MNDHCLRLAVFTGEYDWHVHPESDELFIILEGELYIDFKDKETAVLRSNDSLLVPKGTVHRTRSYVRTVNLCIEHNHAETLITETEHAD</sequence>
<gene>
    <name evidence="2" type="ordered locus">BATR1942_20935</name>
</gene>
<dbReference type="Pfam" id="PF07883">
    <property type="entry name" value="Cupin_2"/>
    <property type="match status" value="1"/>
</dbReference>